<keyword evidence="5" id="KW-0411">Iron-sulfur</keyword>
<comment type="caution">
    <text evidence="12">The sequence shown here is derived from an EMBL/GenBank/DDBJ whole genome shotgun (WGS) entry which is preliminary data.</text>
</comment>
<dbReference type="InterPro" id="IPR052155">
    <property type="entry name" value="Biofilm_reg_signaling"/>
</dbReference>
<evidence type="ECO:0000313" key="12">
    <source>
        <dbReference type="EMBL" id="PPK76766.1"/>
    </source>
</evidence>
<feature type="domain" description="Rieske" evidence="11">
    <location>
        <begin position="42"/>
        <end position="103"/>
    </location>
</feature>
<dbReference type="PROSITE" id="PS50883">
    <property type="entry name" value="EAL"/>
    <property type="match status" value="1"/>
</dbReference>
<protein>
    <submittedName>
        <fullName evidence="12">PAS domain S-box-containing protein/diguanylate cyclase (GGDEF)-like protein</fullName>
    </submittedName>
</protein>
<dbReference type="Pfam" id="PF13426">
    <property type="entry name" value="PAS_9"/>
    <property type="match status" value="1"/>
</dbReference>
<dbReference type="Pfam" id="PF00989">
    <property type="entry name" value="PAS"/>
    <property type="match status" value="1"/>
</dbReference>
<dbReference type="InterPro" id="IPR001633">
    <property type="entry name" value="EAL_dom"/>
</dbReference>
<dbReference type="InterPro" id="IPR000160">
    <property type="entry name" value="GGDEF_dom"/>
</dbReference>
<dbReference type="PANTHER" id="PTHR44757">
    <property type="entry name" value="DIGUANYLATE CYCLASE DGCP"/>
    <property type="match status" value="1"/>
</dbReference>
<dbReference type="InterPro" id="IPR001610">
    <property type="entry name" value="PAC"/>
</dbReference>
<dbReference type="CDD" id="cd01948">
    <property type="entry name" value="EAL"/>
    <property type="match status" value="1"/>
</dbReference>
<accession>A0A2S6HH40</accession>
<dbReference type="SUPFAM" id="SSF141868">
    <property type="entry name" value="EAL domain-like"/>
    <property type="match status" value="1"/>
</dbReference>
<feature type="domain" description="PAS" evidence="7">
    <location>
        <begin position="182"/>
        <end position="235"/>
    </location>
</feature>
<proteinExistence type="predicted"/>
<dbReference type="AlphaFoldDB" id="A0A2S6HH40"/>
<dbReference type="InterPro" id="IPR036922">
    <property type="entry name" value="Rieske_2Fe-2S_sf"/>
</dbReference>
<dbReference type="SMART" id="SM00052">
    <property type="entry name" value="EAL"/>
    <property type="match status" value="1"/>
</dbReference>
<dbReference type="PROSITE" id="PS50112">
    <property type="entry name" value="PAS"/>
    <property type="match status" value="2"/>
</dbReference>
<feature type="domain" description="GGDEF" evidence="10">
    <location>
        <begin position="474"/>
        <end position="607"/>
    </location>
</feature>
<evidence type="ECO:0000259" key="10">
    <source>
        <dbReference type="PROSITE" id="PS50887"/>
    </source>
</evidence>
<dbReference type="InterPro" id="IPR000700">
    <property type="entry name" value="PAS-assoc_C"/>
</dbReference>
<dbReference type="PANTHER" id="PTHR44757:SF2">
    <property type="entry name" value="BIOFILM ARCHITECTURE MAINTENANCE PROTEIN MBAA"/>
    <property type="match status" value="1"/>
</dbReference>
<name>A0A2S6HH40_9GAMM</name>
<keyword evidence="2" id="KW-0001">2Fe-2S</keyword>
<dbReference type="GO" id="GO:0006355">
    <property type="term" value="P:regulation of DNA-templated transcription"/>
    <property type="evidence" value="ECO:0007669"/>
    <property type="project" value="InterPro"/>
</dbReference>
<dbReference type="Gene3D" id="3.20.20.450">
    <property type="entry name" value="EAL domain"/>
    <property type="match status" value="1"/>
</dbReference>
<feature type="domain" description="PAS" evidence="7">
    <location>
        <begin position="317"/>
        <end position="363"/>
    </location>
</feature>
<evidence type="ECO:0000259" key="11">
    <source>
        <dbReference type="PROSITE" id="PS51296"/>
    </source>
</evidence>
<dbReference type="CDD" id="cd01949">
    <property type="entry name" value="GGDEF"/>
    <property type="match status" value="1"/>
</dbReference>
<dbReference type="PROSITE" id="PS50113">
    <property type="entry name" value="PAC"/>
    <property type="match status" value="1"/>
</dbReference>
<dbReference type="InterPro" id="IPR035965">
    <property type="entry name" value="PAS-like_dom_sf"/>
</dbReference>
<evidence type="ECO:0000256" key="5">
    <source>
        <dbReference type="ARBA" id="ARBA00023014"/>
    </source>
</evidence>
<dbReference type="InterPro" id="IPR035919">
    <property type="entry name" value="EAL_sf"/>
</dbReference>
<keyword evidence="6" id="KW-0175">Coiled coil</keyword>
<dbReference type="SUPFAM" id="SSF50022">
    <property type="entry name" value="ISP domain"/>
    <property type="match status" value="1"/>
</dbReference>
<dbReference type="PROSITE" id="PS51296">
    <property type="entry name" value="RIESKE"/>
    <property type="match status" value="1"/>
</dbReference>
<evidence type="ECO:0000256" key="1">
    <source>
        <dbReference type="ARBA" id="ARBA00001946"/>
    </source>
</evidence>
<dbReference type="FunFam" id="3.30.70.270:FF:000001">
    <property type="entry name" value="Diguanylate cyclase domain protein"/>
    <property type="match status" value="1"/>
</dbReference>
<dbReference type="GO" id="GO:0046872">
    <property type="term" value="F:metal ion binding"/>
    <property type="evidence" value="ECO:0007669"/>
    <property type="project" value="UniProtKB-KW"/>
</dbReference>
<evidence type="ECO:0000259" key="8">
    <source>
        <dbReference type="PROSITE" id="PS50113"/>
    </source>
</evidence>
<dbReference type="InterPro" id="IPR013767">
    <property type="entry name" value="PAS_fold"/>
</dbReference>
<feature type="domain" description="PAC" evidence="8">
    <location>
        <begin position="390"/>
        <end position="442"/>
    </location>
</feature>
<dbReference type="SUPFAM" id="SSF55073">
    <property type="entry name" value="Nucleotide cyclase"/>
    <property type="match status" value="1"/>
</dbReference>
<dbReference type="CDD" id="cd00130">
    <property type="entry name" value="PAS"/>
    <property type="match status" value="2"/>
</dbReference>
<dbReference type="SMART" id="SM00091">
    <property type="entry name" value="PAS"/>
    <property type="match status" value="2"/>
</dbReference>
<comment type="cofactor">
    <cofactor evidence="1">
        <name>Mg(2+)</name>
        <dbReference type="ChEBI" id="CHEBI:18420"/>
    </cofactor>
</comment>
<dbReference type="EMBL" id="PTIZ01000003">
    <property type="protein sequence ID" value="PPK76766.1"/>
    <property type="molecule type" value="Genomic_DNA"/>
</dbReference>
<dbReference type="GO" id="GO:0051537">
    <property type="term" value="F:2 iron, 2 sulfur cluster binding"/>
    <property type="evidence" value="ECO:0007669"/>
    <property type="project" value="UniProtKB-KW"/>
</dbReference>
<sequence length="874" mass="98820">MSRQNPNFRDAVVESVTFLDSTAPPRWKGRVQLPGEHRPIDILIFNLQGEFQAVPALCPHEGCDLTHCPLLNENILVCPAHSRRIDLKVSELRVKELDGQFLVSLNTTSLFETAENRTEITSGSEGFETVLQLREEIDKLRLATLKQEKQIRVITQSMDAMLSESEQQKLKLKEKVHQQQALSRFVDRVMDTIDDLLVVIDTEGRILRLNTAVERELGLTEAELLGTGIDELLTPLEQQHLAGQLPGLPWSIRSVLLETIRLNGYYAGEHELLGKNRDNAKSIYWLKSSLLHSEQGKLEGAVVTALNITELKNRETQLQLSAKVFENSSEAIFITDPQGTIMEVNAAFCSITGYERSEVLGRNPRVLKSKLHDKPFYKRLWRSLLDEGGWKGEIWDRRKNGEFCPMLLSINAVTDKLGELTHYVAISTDISHQKQTERELKQLAYYDVLTSLPNRSLFKNRFEHEICLAERNNTRLALFFLDLDHFKNVNDTLGHWAGDCLLQIISTRIQGCLRKTDTVARMGGDEFTIILPGLTGITDATELARKLIDAMTKPVQIKDHTVFVGVSIGIAIFPDDGNDFYTLTKHADTAMYAAKAKGRGLFQYYEEGMNEAAHQRLLLENALRLAIEREEFQLYYQPKADSNLSRITGAEALIRWRRPGFGIIPPDRFIAIAEETALIIPLGKWILKTACLQAKIWVNQLPGFRLAINLSPLQLLADDFIVVLDRILAETGTKPEWIELEVTEGLIMLDIIKATERLHQIRERGIHVAMDDFGTGYSSLSYLQKLPIQTLKIDRSFIMAYTNDPASSEAAFIKTIVSFGQVLNMTVVAEGVETESQLALLQSYGCDEIQGYYLSPPLPADEFQRRWIDHGVVE</sequence>
<dbReference type="Gene3D" id="2.102.10.10">
    <property type="entry name" value="Rieske [2Fe-2S] iron-sulphur domain"/>
    <property type="match status" value="1"/>
</dbReference>
<dbReference type="Gene3D" id="3.30.450.20">
    <property type="entry name" value="PAS domain"/>
    <property type="match status" value="2"/>
</dbReference>
<evidence type="ECO:0000313" key="13">
    <source>
        <dbReference type="Proteomes" id="UP000240010"/>
    </source>
</evidence>
<dbReference type="Pfam" id="PF00563">
    <property type="entry name" value="EAL"/>
    <property type="match status" value="1"/>
</dbReference>
<reference evidence="12 13" key="1">
    <citation type="submission" date="2018-02" db="EMBL/GenBank/DDBJ databases">
        <title>Subsurface microbial communities from deep shales in Ohio and West Virginia, USA.</title>
        <authorList>
            <person name="Wrighton K."/>
        </authorList>
    </citation>
    <scope>NUCLEOTIDE SEQUENCE [LARGE SCALE GENOMIC DNA]</scope>
    <source>
        <strain evidence="12 13">OWC-DMM</strain>
    </source>
</reference>
<dbReference type="Pfam" id="PF00355">
    <property type="entry name" value="Rieske"/>
    <property type="match status" value="1"/>
</dbReference>
<dbReference type="SUPFAM" id="SSF55785">
    <property type="entry name" value="PYP-like sensor domain (PAS domain)"/>
    <property type="match status" value="2"/>
</dbReference>
<dbReference type="InterPro" id="IPR043128">
    <property type="entry name" value="Rev_trsase/Diguanyl_cyclase"/>
</dbReference>
<feature type="domain" description="EAL" evidence="9">
    <location>
        <begin position="616"/>
        <end position="871"/>
    </location>
</feature>
<dbReference type="GO" id="GO:0003824">
    <property type="term" value="F:catalytic activity"/>
    <property type="evidence" value="ECO:0007669"/>
    <property type="project" value="UniProtKB-ARBA"/>
</dbReference>
<keyword evidence="3" id="KW-0479">Metal-binding</keyword>
<dbReference type="InterPro" id="IPR029787">
    <property type="entry name" value="Nucleotide_cyclase"/>
</dbReference>
<dbReference type="RefSeq" id="WP_104428415.1">
    <property type="nucleotide sequence ID" value="NZ_PTIZ01000003.1"/>
</dbReference>
<organism evidence="12 13">
    <name type="scientific">Methylobacter tundripaludum</name>
    <dbReference type="NCBI Taxonomy" id="173365"/>
    <lineage>
        <taxon>Bacteria</taxon>
        <taxon>Pseudomonadati</taxon>
        <taxon>Pseudomonadota</taxon>
        <taxon>Gammaproteobacteria</taxon>
        <taxon>Methylococcales</taxon>
        <taxon>Methylococcaceae</taxon>
        <taxon>Methylobacter</taxon>
    </lineage>
</organism>
<dbReference type="Gene3D" id="3.30.70.270">
    <property type="match status" value="1"/>
</dbReference>
<dbReference type="InterPro" id="IPR000014">
    <property type="entry name" value="PAS"/>
</dbReference>
<dbReference type="SMART" id="SM00267">
    <property type="entry name" value="GGDEF"/>
    <property type="match status" value="1"/>
</dbReference>
<dbReference type="SMART" id="SM00086">
    <property type="entry name" value="PAC"/>
    <property type="match status" value="2"/>
</dbReference>
<dbReference type="InterPro" id="IPR017941">
    <property type="entry name" value="Rieske_2Fe-2S"/>
</dbReference>
<keyword evidence="4" id="KW-0408">Iron</keyword>
<dbReference type="NCBIfam" id="TIGR00254">
    <property type="entry name" value="GGDEF"/>
    <property type="match status" value="1"/>
</dbReference>
<evidence type="ECO:0000256" key="2">
    <source>
        <dbReference type="ARBA" id="ARBA00022714"/>
    </source>
</evidence>
<gene>
    <name evidence="12" type="ORF">B0F87_103373</name>
</gene>
<evidence type="ECO:0000256" key="3">
    <source>
        <dbReference type="ARBA" id="ARBA00022723"/>
    </source>
</evidence>
<evidence type="ECO:0000256" key="6">
    <source>
        <dbReference type="SAM" id="Coils"/>
    </source>
</evidence>
<evidence type="ECO:0000259" key="9">
    <source>
        <dbReference type="PROSITE" id="PS50883"/>
    </source>
</evidence>
<dbReference type="NCBIfam" id="TIGR00229">
    <property type="entry name" value="sensory_box"/>
    <property type="match status" value="2"/>
</dbReference>
<dbReference type="Proteomes" id="UP000240010">
    <property type="component" value="Unassembled WGS sequence"/>
</dbReference>
<dbReference type="Pfam" id="PF00990">
    <property type="entry name" value="GGDEF"/>
    <property type="match status" value="1"/>
</dbReference>
<evidence type="ECO:0000256" key="4">
    <source>
        <dbReference type="ARBA" id="ARBA00023004"/>
    </source>
</evidence>
<evidence type="ECO:0000259" key="7">
    <source>
        <dbReference type="PROSITE" id="PS50112"/>
    </source>
</evidence>
<feature type="coiled-coil region" evidence="6">
    <location>
        <begin position="130"/>
        <end position="182"/>
    </location>
</feature>
<dbReference type="PROSITE" id="PS50887">
    <property type="entry name" value="GGDEF"/>
    <property type="match status" value="1"/>
</dbReference>